<comment type="caution">
    <text evidence="8">The sequence shown here is derived from an EMBL/GenBank/DDBJ whole genome shotgun (WGS) entry which is preliminary data.</text>
</comment>
<keyword evidence="3 7" id="KW-0479">Metal-binding</keyword>
<proteinExistence type="inferred from homology"/>
<dbReference type="PANTHER" id="PTHR10286">
    <property type="entry name" value="INORGANIC PYROPHOSPHATASE"/>
    <property type="match status" value="1"/>
</dbReference>
<comment type="similarity">
    <text evidence="7">Belongs to the PPase family.</text>
</comment>
<dbReference type="Proteomes" id="UP000034076">
    <property type="component" value="Unassembled WGS sequence"/>
</dbReference>
<dbReference type="EMBL" id="LAYJ01000039">
    <property type="protein sequence ID" value="KKI52132.1"/>
    <property type="molecule type" value="Genomic_DNA"/>
</dbReference>
<dbReference type="HAMAP" id="MF_00209">
    <property type="entry name" value="Inorganic_PPase"/>
    <property type="match status" value="1"/>
</dbReference>
<comment type="cofactor">
    <cofactor evidence="1 7">
        <name>Mg(2+)</name>
        <dbReference type="ChEBI" id="CHEBI:18420"/>
    </cofactor>
</comment>
<keyword evidence="4 7" id="KW-0378">Hydrolase</keyword>
<protein>
    <recommendedName>
        <fullName evidence="7">Inorganic pyrophosphatase</fullName>
        <ecNumber evidence="7">3.6.1.1</ecNumber>
    </recommendedName>
    <alternativeName>
        <fullName evidence="7">Pyrophosphate phospho-hydrolase</fullName>
        <shortName evidence="7">PPase</shortName>
    </alternativeName>
</protein>
<dbReference type="Pfam" id="PF00719">
    <property type="entry name" value="Pyrophosphatase"/>
    <property type="match status" value="1"/>
</dbReference>
<sequence length="179" mass="20663">MNIWHDIAEERITKDDFICVIEIQKGSKMKYELDKETGLLKLDRVLYTSTVYPANYGFIPRTYAEDNDPLDVLVLCSEAIAPLTLVRCYPIGVIKMVDDEQQDEKIIAIPFGDPMYNGYRDVSALPAHISDEMTHFFEVYKTLEHKKTTVRQVDGRDDATMIIQNCLKEYKAQFEPEEA</sequence>
<dbReference type="AlphaFoldDB" id="A0A0M2NP11"/>
<feature type="binding site" evidence="7">
    <location>
        <position position="56"/>
    </location>
    <ligand>
        <name>substrate</name>
    </ligand>
</feature>
<dbReference type="EC" id="3.6.1.1" evidence="7"/>
<gene>
    <name evidence="7" type="primary">ppa</name>
    <name evidence="8" type="ORF">CHK_0402</name>
</gene>
<dbReference type="GO" id="GO:0000287">
    <property type="term" value="F:magnesium ion binding"/>
    <property type="evidence" value="ECO:0007669"/>
    <property type="project" value="UniProtKB-UniRule"/>
</dbReference>
<evidence type="ECO:0000313" key="9">
    <source>
        <dbReference type="Proteomes" id="UP000034076"/>
    </source>
</evidence>
<keyword evidence="2 7" id="KW-0963">Cytoplasm</keyword>
<comment type="catalytic activity">
    <reaction evidence="6 7">
        <text>diphosphate + H2O = 2 phosphate + H(+)</text>
        <dbReference type="Rhea" id="RHEA:24576"/>
        <dbReference type="ChEBI" id="CHEBI:15377"/>
        <dbReference type="ChEBI" id="CHEBI:15378"/>
        <dbReference type="ChEBI" id="CHEBI:33019"/>
        <dbReference type="ChEBI" id="CHEBI:43474"/>
        <dbReference type="EC" id="3.6.1.1"/>
    </reaction>
</comment>
<feature type="binding site" evidence="7">
    <location>
        <position position="71"/>
    </location>
    <ligand>
        <name>Mg(2+)</name>
        <dbReference type="ChEBI" id="CHEBI:18420"/>
        <label>1</label>
    </ligand>
</feature>
<dbReference type="SUPFAM" id="SSF50324">
    <property type="entry name" value="Inorganic pyrophosphatase"/>
    <property type="match status" value="1"/>
</dbReference>
<evidence type="ECO:0000256" key="2">
    <source>
        <dbReference type="ARBA" id="ARBA00022490"/>
    </source>
</evidence>
<dbReference type="GO" id="GO:0004427">
    <property type="term" value="F:inorganic diphosphate phosphatase activity"/>
    <property type="evidence" value="ECO:0007669"/>
    <property type="project" value="UniProtKB-UniRule"/>
</dbReference>
<dbReference type="InterPro" id="IPR036649">
    <property type="entry name" value="Pyrophosphatase_sf"/>
</dbReference>
<evidence type="ECO:0000313" key="8">
    <source>
        <dbReference type="EMBL" id="KKI52132.1"/>
    </source>
</evidence>
<feature type="binding site" evidence="7">
    <location>
        <position position="66"/>
    </location>
    <ligand>
        <name>Mg(2+)</name>
        <dbReference type="ChEBI" id="CHEBI:18420"/>
        <label>1</label>
    </ligand>
</feature>
<accession>A0A0M2NP11</accession>
<organism evidence="8 9">
    <name type="scientific">Christensenella hongkongensis</name>
    <dbReference type="NCBI Taxonomy" id="270498"/>
    <lineage>
        <taxon>Bacteria</taxon>
        <taxon>Bacillati</taxon>
        <taxon>Bacillota</taxon>
        <taxon>Clostridia</taxon>
        <taxon>Christensenellales</taxon>
        <taxon>Christensenellaceae</taxon>
        <taxon>Christensenella</taxon>
    </lineage>
</organism>
<dbReference type="RefSeq" id="WP_046442345.1">
    <property type="nucleotide sequence ID" value="NZ_JAXDTA010000038.1"/>
</dbReference>
<dbReference type="PATRIC" id="fig|270498.16.peg.2545"/>
<dbReference type="GO" id="GO:0005737">
    <property type="term" value="C:cytoplasm"/>
    <property type="evidence" value="ECO:0007669"/>
    <property type="project" value="UniProtKB-SubCell"/>
</dbReference>
<evidence type="ECO:0000256" key="6">
    <source>
        <dbReference type="ARBA" id="ARBA00047820"/>
    </source>
</evidence>
<dbReference type="GO" id="GO:0006796">
    <property type="term" value="P:phosphate-containing compound metabolic process"/>
    <property type="evidence" value="ECO:0007669"/>
    <property type="project" value="InterPro"/>
</dbReference>
<evidence type="ECO:0000256" key="7">
    <source>
        <dbReference type="HAMAP-Rule" id="MF_00209"/>
    </source>
</evidence>
<evidence type="ECO:0000256" key="4">
    <source>
        <dbReference type="ARBA" id="ARBA00022801"/>
    </source>
</evidence>
<evidence type="ECO:0000256" key="5">
    <source>
        <dbReference type="ARBA" id="ARBA00022842"/>
    </source>
</evidence>
<dbReference type="FunFam" id="3.90.80.10:FF:000003">
    <property type="entry name" value="Inorganic pyrophosphatase"/>
    <property type="match status" value="1"/>
</dbReference>
<keyword evidence="5 7" id="KW-0460">Magnesium</keyword>
<comment type="subcellular location">
    <subcellularLocation>
        <location evidence="7">Cytoplasm</location>
    </subcellularLocation>
</comment>
<evidence type="ECO:0000256" key="3">
    <source>
        <dbReference type="ARBA" id="ARBA00022723"/>
    </source>
</evidence>
<feature type="binding site" evidence="7">
    <location>
        <position position="71"/>
    </location>
    <ligand>
        <name>Mg(2+)</name>
        <dbReference type="ChEBI" id="CHEBI:18420"/>
        <label>2</label>
    </ligand>
</feature>
<keyword evidence="9" id="KW-1185">Reference proteome</keyword>
<evidence type="ECO:0000256" key="1">
    <source>
        <dbReference type="ARBA" id="ARBA00001946"/>
    </source>
</evidence>
<reference evidence="8 9" key="1">
    <citation type="submission" date="2015-04" db="EMBL/GenBank/DDBJ databases">
        <title>Draft genome sequence of bacteremic isolate Catabacter hongkongensis type strain HKU16T.</title>
        <authorList>
            <person name="Lau S.K."/>
            <person name="Teng J.L."/>
            <person name="Huang Y."/>
            <person name="Curreem S.O."/>
            <person name="Tsui S.K."/>
            <person name="Woo P.C."/>
        </authorList>
    </citation>
    <scope>NUCLEOTIDE SEQUENCE [LARGE SCALE GENOMIC DNA]</scope>
    <source>
        <strain evidence="8 9">HKU16</strain>
    </source>
</reference>
<comment type="function">
    <text evidence="7">Catalyzes the hydrolysis of inorganic pyrophosphate (PPi) forming two phosphate ions.</text>
</comment>
<dbReference type="OrthoDB" id="5187599at2"/>
<comment type="subunit">
    <text evidence="7">Homohexamer.</text>
</comment>
<feature type="binding site" evidence="7">
    <location>
        <position position="44"/>
    </location>
    <ligand>
        <name>substrate</name>
    </ligand>
</feature>
<dbReference type="Gene3D" id="3.90.80.10">
    <property type="entry name" value="Inorganic pyrophosphatase"/>
    <property type="match status" value="1"/>
</dbReference>
<dbReference type="STRING" id="270498.CHK_0402"/>
<dbReference type="CDD" id="cd00412">
    <property type="entry name" value="pyrophosphatase"/>
    <property type="match status" value="1"/>
</dbReference>
<dbReference type="PROSITE" id="PS00387">
    <property type="entry name" value="PPASE"/>
    <property type="match status" value="1"/>
</dbReference>
<feature type="binding site" evidence="7">
    <location>
        <position position="103"/>
    </location>
    <ligand>
        <name>Mg(2+)</name>
        <dbReference type="ChEBI" id="CHEBI:18420"/>
        <label>1</label>
    </ligand>
</feature>
<name>A0A0M2NP11_9FIRM</name>
<feature type="binding site" evidence="7">
    <location>
        <position position="30"/>
    </location>
    <ligand>
        <name>substrate</name>
    </ligand>
</feature>
<feature type="binding site" evidence="7">
    <location>
        <position position="140"/>
    </location>
    <ligand>
        <name>substrate</name>
    </ligand>
</feature>
<dbReference type="InterPro" id="IPR008162">
    <property type="entry name" value="Pyrophosphatase"/>
</dbReference>